<feature type="transmembrane region" description="Helical" evidence="8">
    <location>
        <begin position="261"/>
        <end position="284"/>
    </location>
</feature>
<evidence type="ECO:0000256" key="5">
    <source>
        <dbReference type="ARBA" id="ARBA00022692"/>
    </source>
</evidence>
<evidence type="ECO:0000256" key="4">
    <source>
        <dbReference type="ARBA" id="ARBA00022475"/>
    </source>
</evidence>
<comment type="subcellular location">
    <subcellularLocation>
        <location evidence="1">Cell inner membrane</location>
        <topology evidence="1">Multi-pass membrane protein</topology>
    </subcellularLocation>
</comment>
<evidence type="ECO:0000259" key="9">
    <source>
        <dbReference type="Pfam" id="PF01061"/>
    </source>
</evidence>
<protein>
    <submittedName>
        <fullName evidence="10">ABC transporter permease</fullName>
    </submittedName>
</protein>
<keyword evidence="6 8" id="KW-1133">Transmembrane helix</keyword>
<dbReference type="GO" id="GO:0005886">
    <property type="term" value="C:plasma membrane"/>
    <property type="evidence" value="ECO:0007669"/>
    <property type="project" value="UniProtKB-SubCell"/>
</dbReference>
<keyword evidence="4" id="KW-1003">Cell membrane</keyword>
<dbReference type="GO" id="GO:0015920">
    <property type="term" value="P:lipopolysaccharide transport"/>
    <property type="evidence" value="ECO:0007669"/>
    <property type="project" value="TreeGrafter"/>
</dbReference>
<accession>A0AA46YK08</accession>
<evidence type="ECO:0000313" key="10">
    <source>
        <dbReference type="EMBL" id="UYM04031.1"/>
    </source>
</evidence>
<dbReference type="AlphaFoldDB" id="A0AA46YK08"/>
<keyword evidence="7 8" id="KW-0472">Membrane</keyword>
<evidence type="ECO:0000256" key="6">
    <source>
        <dbReference type="ARBA" id="ARBA00022989"/>
    </source>
</evidence>
<proteinExistence type="inferred from homology"/>
<evidence type="ECO:0000256" key="2">
    <source>
        <dbReference type="ARBA" id="ARBA00007783"/>
    </source>
</evidence>
<dbReference type="EMBL" id="CP094970">
    <property type="protein sequence ID" value="UYM04031.1"/>
    <property type="molecule type" value="Genomic_DNA"/>
</dbReference>
<comment type="similarity">
    <text evidence="2">Belongs to the ABC-2 integral membrane protein family.</text>
</comment>
<reference evidence="10" key="1">
    <citation type="submission" date="2022-01" db="EMBL/GenBank/DDBJ databases">
        <title>Nocardioidaceae gen. sp. A5X3R13.</title>
        <authorList>
            <person name="Lopez Marin M.A."/>
            <person name="Uhlik O."/>
        </authorList>
    </citation>
    <scope>NUCLEOTIDE SEQUENCE</scope>
    <source>
        <strain evidence="10">A5X3R13</strain>
    </source>
</reference>
<feature type="transmembrane region" description="Helical" evidence="8">
    <location>
        <begin position="211"/>
        <end position="230"/>
    </location>
</feature>
<evidence type="ECO:0000256" key="3">
    <source>
        <dbReference type="ARBA" id="ARBA00022448"/>
    </source>
</evidence>
<sequence>MTMAPERADDHPHGPLRPPGEASGLLGVFRRRYLLKLLVQKELKNRYQVSLLGLLWSYIKPGFRFVMYLVVIGVGLKMGREVENFPLHILCGLIIVHMATESMNSGTKSITSNRQLVSKMNVPREMLPMTSLLVSSYHTLPQYVILIIACIFTGWTVSVTGTVAVLLGFAIIWLFGLAYSMIAGALNVVYRDFNNFSQTLSQMVMWFTPMIYAWTHVTELGPAVSVPYQFNPIAMSVMLTQRGFWYETIEDRPPGTLPDDLLLKGGIMLVAMVVLVVIAQRVFARLEGRFAEYM</sequence>
<keyword evidence="5 8" id="KW-0812">Transmembrane</keyword>
<feature type="transmembrane region" description="Helical" evidence="8">
    <location>
        <begin position="163"/>
        <end position="190"/>
    </location>
</feature>
<feature type="transmembrane region" description="Helical" evidence="8">
    <location>
        <begin position="127"/>
        <end position="157"/>
    </location>
</feature>
<feature type="domain" description="ABC-2 type transporter transmembrane" evidence="9">
    <location>
        <begin position="34"/>
        <end position="236"/>
    </location>
</feature>
<feature type="transmembrane region" description="Helical" evidence="8">
    <location>
        <begin position="51"/>
        <end position="73"/>
    </location>
</feature>
<dbReference type="Pfam" id="PF01061">
    <property type="entry name" value="ABC2_membrane"/>
    <property type="match status" value="1"/>
</dbReference>
<dbReference type="Proteomes" id="UP001164390">
    <property type="component" value="Chromosome"/>
</dbReference>
<dbReference type="InterPro" id="IPR013525">
    <property type="entry name" value="ABC2_TM"/>
</dbReference>
<evidence type="ECO:0000256" key="1">
    <source>
        <dbReference type="ARBA" id="ARBA00004429"/>
    </source>
</evidence>
<dbReference type="GO" id="GO:0140359">
    <property type="term" value="F:ABC-type transporter activity"/>
    <property type="evidence" value="ECO:0007669"/>
    <property type="project" value="InterPro"/>
</dbReference>
<name>A0AA46YK08_9ACTN</name>
<keyword evidence="3" id="KW-0813">Transport</keyword>
<dbReference type="PANTHER" id="PTHR30413:SF8">
    <property type="entry name" value="TRANSPORT PERMEASE PROTEIN"/>
    <property type="match status" value="1"/>
</dbReference>
<evidence type="ECO:0000256" key="7">
    <source>
        <dbReference type="ARBA" id="ARBA00023136"/>
    </source>
</evidence>
<evidence type="ECO:0000313" key="11">
    <source>
        <dbReference type="Proteomes" id="UP001164390"/>
    </source>
</evidence>
<dbReference type="RefSeq" id="WP_271632673.1">
    <property type="nucleotide sequence ID" value="NZ_CP094970.1"/>
</dbReference>
<evidence type="ECO:0000256" key="8">
    <source>
        <dbReference type="SAM" id="Phobius"/>
    </source>
</evidence>
<keyword evidence="11" id="KW-1185">Reference proteome</keyword>
<dbReference type="KEGG" id="sgrg:L0C25_15945"/>
<gene>
    <name evidence="10" type="ORF">L0C25_15945</name>
</gene>
<organism evidence="10 11">
    <name type="scientific">Solicola gregarius</name>
    <dbReference type="NCBI Taxonomy" id="2908642"/>
    <lineage>
        <taxon>Bacteria</taxon>
        <taxon>Bacillati</taxon>
        <taxon>Actinomycetota</taxon>
        <taxon>Actinomycetes</taxon>
        <taxon>Propionibacteriales</taxon>
        <taxon>Nocardioidaceae</taxon>
        <taxon>Solicola</taxon>
    </lineage>
</organism>
<dbReference type="PANTHER" id="PTHR30413">
    <property type="entry name" value="INNER MEMBRANE TRANSPORT PERMEASE"/>
    <property type="match status" value="1"/>
</dbReference>